<keyword evidence="8" id="KW-1185">Reference proteome</keyword>
<dbReference type="RefSeq" id="WP_183600020.1">
    <property type="nucleotide sequence ID" value="NZ_JACHXK010000004.1"/>
</dbReference>
<dbReference type="SUPFAM" id="SSF52172">
    <property type="entry name" value="CheY-like"/>
    <property type="match status" value="1"/>
</dbReference>
<dbReference type="AlphaFoldDB" id="A0A7W5AWQ5"/>
<evidence type="ECO:0000256" key="2">
    <source>
        <dbReference type="ARBA" id="ARBA00023125"/>
    </source>
</evidence>
<dbReference type="InterPro" id="IPR001789">
    <property type="entry name" value="Sig_transdc_resp-reg_receiver"/>
</dbReference>
<evidence type="ECO:0000256" key="3">
    <source>
        <dbReference type="ARBA" id="ARBA00023163"/>
    </source>
</evidence>
<dbReference type="PRINTS" id="PR00032">
    <property type="entry name" value="HTHARAC"/>
</dbReference>
<comment type="caution">
    <text evidence="7">The sequence shown here is derived from an EMBL/GenBank/DDBJ whole genome shotgun (WGS) entry which is preliminary data.</text>
</comment>
<keyword evidence="4" id="KW-0597">Phosphoprotein</keyword>
<sequence>MVKVMLIDDDVPMLKYLRQLIDWEALGYEVVGQTYSSIKARAMFQELRPDIVVTDIGLPQVDGITLADEFIRLQPDVRVIFLTCHAEFHYAKRALLLEADDYLIKDELTDEQLIASLDKSKAKLLEKAGTQEQLSYREDVNRNLDVLKDTLYQQLAKGADWEATVGYARRLGIEWPYPAFMLAFGDVTYTSFFRQYGSADRDLIRFGIYNIAHDVAQKHEGITVFRAGESLVALLNYRPSLTFNEQQYLYSYAKAVRHECQQYLKVEVNFKFSANKLAPQTIASACLQMNSGKYKTFYAPLPEDGIYRHASEASSMIIPVGRLLDSSLQSLQQAASDGDREKWESSLRAVADTASSYNIDPAELIPLCARQLRLIGLKLSAQENDEAFYGCFVHALSLADLIGMMAWKLQQYEQQIRLAKEPEHTEPKLTQIDNYIYRHLAENISSIDVAEFLYMNPSYFSRYFKRLTGENFTDYVHRYKIRIAAKMLETTDEPLELVAAKFGYSDRTYFSKVFKKYNGRSPREYRVK</sequence>
<dbReference type="Proteomes" id="UP000570361">
    <property type="component" value="Unassembled WGS sequence"/>
</dbReference>
<dbReference type="PANTHER" id="PTHR43280:SF28">
    <property type="entry name" value="HTH-TYPE TRANSCRIPTIONAL ACTIVATOR RHAS"/>
    <property type="match status" value="1"/>
</dbReference>
<dbReference type="GO" id="GO:0043565">
    <property type="term" value="F:sequence-specific DNA binding"/>
    <property type="evidence" value="ECO:0007669"/>
    <property type="project" value="InterPro"/>
</dbReference>
<dbReference type="Gene3D" id="3.40.50.2300">
    <property type="match status" value="1"/>
</dbReference>
<evidence type="ECO:0000259" key="5">
    <source>
        <dbReference type="PROSITE" id="PS01124"/>
    </source>
</evidence>
<proteinExistence type="predicted"/>
<evidence type="ECO:0000259" key="6">
    <source>
        <dbReference type="PROSITE" id="PS50110"/>
    </source>
</evidence>
<name>A0A7W5AWQ5_9BACL</name>
<keyword evidence="3" id="KW-0804">Transcription</keyword>
<dbReference type="GO" id="GO:0000160">
    <property type="term" value="P:phosphorelay signal transduction system"/>
    <property type="evidence" value="ECO:0007669"/>
    <property type="project" value="InterPro"/>
</dbReference>
<gene>
    <name evidence="7" type="ORF">FHS18_002277</name>
</gene>
<dbReference type="GO" id="GO:0003700">
    <property type="term" value="F:DNA-binding transcription factor activity"/>
    <property type="evidence" value="ECO:0007669"/>
    <property type="project" value="InterPro"/>
</dbReference>
<reference evidence="7 8" key="1">
    <citation type="submission" date="2020-08" db="EMBL/GenBank/DDBJ databases">
        <title>Genomic Encyclopedia of Type Strains, Phase III (KMG-III): the genomes of soil and plant-associated and newly described type strains.</title>
        <authorList>
            <person name="Whitman W."/>
        </authorList>
    </citation>
    <scope>NUCLEOTIDE SEQUENCE [LARGE SCALE GENOMIC DNA]</scope>
    <source>
        <strain evidence="7 8">CECT 5862</strain>
    </source>
</reference>
<feature type="domain" description="HTH araC/xylS-type" evidence="5">
    <location>
        <begin position="430"/>
        <end position="528"/>
    </location>
</feature>
<dbReference type="SMART" id="SM00448">
    <property type="entry name" value="REC"/>
    <property type="match status" value="1"/>
</dbReference>
<evidence type="ECO:0000313" key="8">
    <source>
        <dbReference type="Proteomes" id="UP000570361"/>
    </source>
</evidence>
<dbReference type="CDD" id="cd17536">
    <property type="entry name" value="REC_YesN-like"/>
    <property type="match status" value="1"/>
</dbReference>
<dbReference type="EMBL" id="JACHXK010000004">
    <property type="protein sequence ID" value="MBB3110210.1"/>
    <property type="molecule type" value="Genomic_DNA"/>
</dbReference>
<feature type="modified residue" description="4-aspartylphosphate" evidence="4">
    <location>
        <position position="55"/>
    </location>
</feature>
<evidence type="ECO:0000256" key="4">
    <source>
        <dbReference type="PROSITE-ProRule" id="PRU00169"/>
    </source>
</evidence>
<evidence type="ECO:0000313" key="7">
    <source>
        <dbReference type="EMBL" id="MBB3110210.1"/>
    </source>
</evidence>
<dbReference type="PROSITE" id="PS01124">
    <property type="entry name" value="HTH_ARAC_FAMILY_2"/>
    <property type="match status" value="1"/>
</dbReference>
<dbReference type="SMART" id="SM00342">
    <property type="entry name" value="HTH_ARAC"/>
    <property type="match status" value="1"/>
</dbReference>
<dbReference type="InterPro" id="IPR009057">
    <property type="entry name" value="Homeodomain-like_sf"/>
</dbReference>
<accession>A0A7W5AWQ5</accession>
<organism evidence="7 8">
    <name type="scientific">Paenibacillus phyllosphaerae</name>
    <dbReference type="NCBI Taxonomy" id="274593"/>
    <lineage>
        <taxon>Bacteria</taxon>
        <taxon>Bacillati</taxon>
        <taxon>Bacillota</taxon>
        <taxon>Bacilli</taxon>
        <taxon>Bacillales</taxon>
        <taxon>Paenibacillaceae</taxon>
        <taxon>Paenibacillus</taxon>
    </lineage>
</organism>
<dbReference type="PROSITE" id="PS50110">
    <property type="entry name" value="RESPONSE_REGULATORY"/>
    <property type="match status" value="1"/>
</dbReference>
<dbReference type="InterPro" id="IPR011006">
    <property type="entry name" value="CheY-like_superfamily"/>
</dbReference>
<protein>
    <submittedName>
        <fullName evidence="7">Two-component system response regulator YesN</fullName>
    </submittedName>
</protein>
<dbReference type="InterPro" id="IPR018060">
    <property type="entry name" value="HTH_AraC"/>
</dbReference>
<dbReference type="Pfam" id="PF00072">
    <property type="entry name" value="Response_reg"/>
    <property type="match status" value="1"/>
</dbReference>
<keyword evidence="2" id="KW-0238">DNA-binding</keyword>
<dbReference type="InterPro" id="IPR020449">
    <property type="entry name" value="Tscrpt_reg_AraC-type_HTH"/>
</dbReference>
<feature type="domain" description="Response regulatory" evidence="6">
    <location>
        <begin position="3"/>
        <end position="120"/>
    </location>
</feature>
<dbReference type="Pfam" id="PF12833">
    <property type="entry name" value="HTH_18"/>
    <property type="match status" value="1"/>
</dbReference>
<evidence type="ECO:0000256" key="1">
    <source>
        <dbReference type="ARBA" id="ARBA00023015"/>
    </source>
</evidence>
<dbReference type="SUPFAM" id="SSF46689">
    <property type="entry name" value="Homeodomain-like"/>
    <property type="match status" value="2"/>
</dbReference>
<dbReference type="Gene3D" id="1.10.10.60">
    <property type="entry name" value="Homeodomain-like"/>
    <property type="match status" value="2"/>
</dbReference>
<dbReference type="PANTHER" id="PTHR43280">
    <property type="entry name" value="ARAC-FAMILY TRANSCRIPTIONAL REGULATOR"/>
    <property type="match status" value="1"/>
</dbReference>
<keyword evidence="1" id="KW-0805">Transcription regulation</keyword>